<dbReference type="PANTHER" id="PTHR31020">
    <property type="entry name" value="TRANSMEMBRANE PROTEIN 174"/>
    <property type="match status" value="1"/>
</dbReference>
<keyword evidence="2" id="KW-1133">Transmembrane helix</keyword>
<evidence type="ECO:0000256" key="1">
    <source>
        <dbReference type="SAM" id="MobiDB-lite"/>
    </source>
</evidence>
<keyword evidence="2" id="KW-0472">Membrane</keyword>
<dbReference type="AlphaFoldDB" id="A0A8C2B0Y6"/>
<accession>A0A8C2B0Y6</accession>
<dbReference type="Ensembl" id="ENSCCRT00015115258.1">
    <property type="protein sequence ID" value="ENSCCRP00015111737.1"/>
    <property type="gene ID" value="ENSCCRG00015044266.1"/>
</dbReference>
<dbReference type="InterPro" id="IPR027835">
    <property type="entry name" value="TMEM174"/>
</dbReference>
<dbReference type="PANTHER" id="PTHR31020:SF1">
    <property type="entry name" value="TRANSMEMBRANE PROTEIN 174"/>
    <property type="match status" value="1"/>
</dbReference>
<feature type="transmembrane region" description="Helical" evidence="2">
    <location>
        <begin position="36"/>
        <end position="57"/>
    </location>
</feature>
<protein>
    <submittedName>
        <fullName evidence="3">Transmembrane protein 174</fullName>
    </submittedName>
</protein>
<name>A0A8C2B0Y6_CYPCA</name>
<evidence type="ECO:0000313" key="4">
    <source>
        <dbReference type="Proteomes" id="UP000694700"/>
    </source>
</evidence>
<organism evidence="3 4">
    <name type="scientific">Cyprinus carpio</name>
    <name type="common">Common carp</name>
    <dbReference type="NCBI Taxonomy" id="7962"/>
    <lineage>
        <taxon>Eukaryota</taxon>
        <taxon>Metazoa</taxon>
        <taxon>Chordata</taxon>
        <taxon>Craniata</taxon>
        <taxon>Vertebrata</taxon>
        <taxon>Euteleostomi</taxon>
        <taxon>Actinopterygii</taxon>
        <taxon>Neopterygii</taxon>
        <taxon>Teleostei</taxon>
        <taxon>Ostariophysi</taxon>
        <taxon>Cypriniformes</taxon>
        <taxon>Cyprinidae</taxon>
        <taxon>Cyprininae</taxon>
        <taxon>Cyprinus</taxon>
    </lineage>
</organism>
<feature type="transmembrane region" description="Helical" evidence="2">
    <location>
        <begin position="69"/>
        <end position="87"/>
    </location>
</feature>
<sequence>ISPSNIPVNVFSLMPVQEPSSPDNQVSDGDKAGATLLLSGVFLGLVGMTFTAMGWTNYNVSHNYEWTQLLWPSLLSVGGTFMLISICKQNDGERTPKTDPLPPLSGPSLGPGNGLHSSHQPLAVTLNTPPQYYSVYPMENTGFNSGELNNATQEQRENRYVYEY</sequence>
<reference evidence="3" key="1">
    <citation type="submission" date="2025-08" db="UniProtKB">
        <authorList>
            <consortium name="Ensembl"/>
        </authorList>
    </citation>
    <scope>IDENTIFICATION</scope>
</reference>
<keyword evidence="2" id="KW-0812">Transmembrane</keyword>
<dbReference type="Pfam" id="PF15029">
    <property type="entry name" value="TMEM174"/>
    <property type="match status" value="1"/>
</dbReference>
<dbReference type="Proteomes" id="UP000694700">
    <property type="component" value="Unplaced"/>
</dbReference>
<feature type="compositionally biased region" description="Low complexity" evidence="1">
    <location>
        <begin position="106"/>
        <end position="119"/>
    </location>
</feature>
<proteinExistence type="predicted"/>
<evidence type="ECO:0000313" key="3">
    <source>
        <dbReference type="Ensembl" id="ENSCCRP00015111737.1"/>
    </source>
</evidence>
<feature type="region of interest" description="Disordered" evidence="1">
    <location>
        <begin position="92"/>
        <end position="121"/>
    </location>
</feature>
<evidence type="ECO:0000256" key="2">
    <source>
        <dbReference type="SAM" id="Phobius"/>
    </source>
</evidence>